<comment type="similarity">
    <text evidence="1">Belongs to the N-acetylmuramoyl-L-alanine amidase 2 family.</text>
</comment>
<dbReference type="EMBL" id="JAIFTH010000421">
    <property type="protein sequence ID" value="KAG9509564.1"/>
    <property type="molecule type" value="Genomic_DNA"/>
</dbReference>
<comment type="caution">
    <text evidence="5">The sequence shown here is derived from an EMBL/GenBank/DDBJ whole genome shotgun (WGS) entry which is preliminary data.</text>
</comment>
<keyword evidence="6" id="KW-1185">Reference proteome</keyword>
<feature type="chain" id="PRO_5045513440" evidence="2">
    <location>
        <begin position="26"/>
        <end position="258"/>
    </location>
</feature>
<evidence type="ECO:0000256" key="1">
    <source>
        <dbReference type="ARBA" id="ARBA00007553"/>
    </source>
</evidence>
<evidence type="ECO:0000259" key="4">
    <source>
        <dbReference type="SMART" id="SM00701"/>
    </source>
</evidence>
<dbReference type="SMART" id="SM00644">
    <property type="entry name" value="Ami_2"/>
    <property type="match status" value="1"/>
</dbReference>
<dbReference type="Pfam" id="PF01510">
    <property type="entry name" value="Amidase_2"/>
    <property type="match status" value="1"/>
</dbReference>
<dbReference type="Proteomes" id="UP000825002">
    <property type="component" value="Unassembled WGS sequence"/>
</dbReference>
<dbReference type="InterPro" id="IPR006619">
    <property type="entry name" value="PGRP_domain_met/bac"/>
</dbReference>
<dbReference type="InterPro" id="IPR002502">
    <property type="entry name" value="Amidase_domain"/>
</dbReference>
<sequence>MRSMICILFATMIATFLHVSIEVFAQLGANSACDRIRFVTRQAWGAVEPTAAVYQARQAASRVFVHQAWDGQTCNDVDSCIVRVRSIQAYNQQQKGWPDIGYNFLIAGNGGVFEGLGWMKQGFHTLNYNDESLGVAFIGTFHDSAPNARMEQAFRDLIECSVARGYLVANHAIHGHRDARCTICPGDALYARLRTFPRFQPGPLPRYSCPSSGLTSGALNQHQAAPIAIFGNISSSALHNNHRSQIIFNVTASIAPKQ</sequence>
<name>A0ABQ7S7Z4_9ACAR</name>
<gene>
    <name evidence="5" type="primary">PGRP-SB1</name>
    <name evidence="5" type="ORF">GZH46_01914</name>
</gene>
<feature type="domain" description="N-acetylmuramoyl-L-alanine amidase" evidence="3">
    <location>
        <begin position="51"/>
        <end position="186"/>
    </location>
</feature>
<dbReference type="InterPro" id="IPR015510">
    <property type="entry name" value="PGRP"/>
</dbReference>
<organism evidence="5 6">
    <name type="scientific">Fragariocoptes setiger</name>
    <dbReference type="NCBI Taxonomy" id="1670756"/>
    <lineage>
        <taxon>Eukaryota</taxon>
        <taxon>Metazoa</taxon>
        <taxon>Ecdysozoa</taxon>
        <taxon>Arthropoda</taxon>
        <taxon>Chelicerata</taxon>
        <taxon>Arachnida</taxon>
        <taxon>Acari</taxon>
        <taxon>Acariformes</taxon>
        <taxon>Trombidiformes</taxon>
        <taxon>Prostigmata</taxon>
        <taxon>Eupodina</taxon>
        <taxon>Eriophyoidea</taxon>
        <taxon>Phytoptidae</taxon>
        <taxon>Fragariocoptes</taxon>
    </lineage>
</organism>
<evidence type="ECO:0000259" key="3">
    <source>
        <dbReference type="SMART" id="SM00644"/>
    </source>
</evidence>
<proteinExistence type="inferred from homology"/>
<dbReference type="Gene3D" id="3.40.80.10">
    <property type="entry name" value="Peptidoglycan recognition protein-like"/>
    <property type="match status" value="1"/>
</dbReference>
<dbReference type="PANTHER" id="PTHR11022">
    <property type="entry name" value="PEPTIDOGLYCAN RECOGNITION PROTEIN"/>
    <property type="match status" value="1"/>
</dbReference>
<accession>A0ABQ7S7Z4</accession>
<dbReference type="CDD" id="cd06583">
    <property type="entry name" value="PGRP"/>
    <property type="match status" value="1"/>
</dbReference>
<dbReference type="PANTHER" id="PTHR11022:SF41">
    <property type="entry name" value="PEPTIDOGLYCAN-RECOGNITION PROTEIN LC-RELATED"/>
    <property type="match status" value="1"/>
</dbReference>
<dbReference type="InterPro" id="IPR036505">
    <property type="entry name" value="Amidase/PGRP_sf"/>
</dbReference>
<dbReference type="SUPFAM" id="SSF55846">
    <property type="entry name" value="N-acetylmuramoyl-L-alanine amidase-like"/>
    <property type="match status" value="1"/>
</dbReference>
<dbReference type="SMART" id="SM00701">
    <property type="entry name" value="PGRP"/>
    <property type="match status" value="1"/>
</dbReference>
<evidence type="ECO:0000313" key="6">
    <source>
        <dbReference type="Proteomes" id="UP000825002"/>
    </source>
</evidence>
<reference evidence="5 6" key="1">
    <citation type="submission" date="2020-10" db="EMBL/GenBank/DDBJ databases">
        <authorList>
            <person name="Klimov P.B."/>
            <person name="Dyachkov S.M."/>
            <person name="Chetverikov P.E."/>
        </authorList>
    </citation>
    <scope>NUCLEOTIDE SEQUENCE [LARGE SCALE GENOMIC DNA]</scope>
    <source>
        <strain evidence="5">BMOC 18-1129-001#AD2665</strain>
        <tissue evidence="5">Entire mites</tissue>
    </source>
</reference>
<evidence type="ECO:0000256" key="2">
    <source>
        <dbReference type="SAM" id="SignalP"/>
    </source>
</evidence>
<feature type="signal peptide" evidence="2">
    <location>
        <begin position="1"/>
        <end position="25"/>
    </location>
</feature>
<protein>
    <submittedName>
        <fullName evidence="5">Peptidoglycan-recognition protein SB1</fullName>
    </submittedName>
</protein>
<feature type="domain" description="Peptidoglycan recognition protein family" evidence="4">
    <location>
        <begin position="36"/>
        <end position="180"/>
    </location>
</feature>
<keyword evidence="2" id="KW-0732">Signal</keyword>
<evidence type="ECO:0000313" key="5">
    <source>
        <dbReference type="EMBL" id="KAG9509564.1"/>
    </source>
</evidence>